<dbReference type="OrthoDB" id="9807064at2"/>
<dbReference type="GO" id="GO:0004077">
    <property type="term" value="F:biotin--[biotin carboxyl-carrier protein] ligase activity"/>
    <property type="evidence" value="ECO:0007669"/>
    <property type="project" value="UniProtKB-EC"/>
</dbReference>
<dbReference type="InterPro" id="IPR045864">
    <property type="entry name" value="aa-tRNA-synth_II/BPL/LPL"/>
</dbReference>
<keyword evidence="7" id="KW-1185">Reference proteome</keyword>
<gene>
    <name evidence="6" type="ORF">F4V43_04720</name>
</gene>
<dbReference type="PROSITE" id="PS51733">
    <property type="entry name" value="BPL_LPL_CATALYTIC"/>
    <property type="match status" value="1"/>
</dbReference>
<dbReference type="GO" id="GO:0016740">
    <property type="term" value="F:transferase activity"/>
    <property type="evidence" value="ECO:0007669"/>
    <property type="project" value="UniProtKB-ARBA"/>
</dbReference>
<organism evidence="6 7">
    <name type="scientific">Paenibacillus spiritus</name>
    <dbReference type="NCBI Taxonomy" id="2496557"/>
    <lineage>
        <taxon>Bacteria</taxon>
        <taxon>Bacillati</taxon>
        <taxon>Bacillota</taxon>
        <taxon>Bacilli</taxon>
        <taxon>Bacillales</taxon>
        <taxon>Paenibacillaceae</taxon>
        <taxon>Paenibacillus</taxon>
    </lineage>
</organism>
<dbReference type="Gene3D" id="3.30.930.10">
    <property type="entry name" value="Bira Bifunctional Protein, Domain 2"/>
    <property type="match status" value="1"/>
</dbReference>
<evidence type="ECO:0000256" key="4">
    <source>
        <dbReference type="SAM" id="MobiDB-lite"/>
    </source>
</evidence>
<comment type="caution">
    <text evidence="6">The sequence shown here is derived from an EMBL/GenBank/DDBJ whole genome shotgun (WGS) entry which is preliminary data.</text>
</comment>
<evidence type="ECO:0000256" key="1">
    <source>
        <dbReference type="ARBA" id="ARBA00022598"/>
    </source>
</evidence>
<dbReference type="SUPFAM" id="SSF55681">
    <property type="entry name" value="Class II aaRS and biotin synthetases"/>
    <property type="match status" value="1"/>
</dbReference>
<dbReference type="EMBL" id="VYKK01000005">
    <property type="protein sequence ID" value="KAA9006268.1"/>
    <property type="molecule type" value="Genomic_DNA"/>
</dbReference>
<dbReference type="InterPro" id="IPR004408">
    <property type="entry name" value="Biotin_CoA_COase_ligase"/>
</dbReference>
<dbReference type="Pfam" id="PF02237">
    <property type="entry name" value="BPL_C"/>
    <property type="match status" value="1"/>
</dbReference>
<dbReference type="InterPro" id="IPR004143">
    <property type="entry name" value="BPL_LPL_catalytic"/>
</dbReference>
<evidence type="ECO:0000256" key="2">
    <source>
        <dbReference type="ARBA" id="ARBA00023267"/>
    </source>
</evidence>
<evidence type="ECO:0000313" key="7">
    <source>
        <dbReference type="Proteomes" id="UP000367750"/>
    </source>
</evidence>
<evidence type="ECO:0000259" key="5">
    <source>
        <dbReference type="PROSITE" id="PS51733"/>
    </source>
</evidence>
<dbReference type="Gene3D" id="2.30.30.100">
    <property type="match status" value="1"/>
</dbReference>
<reference evidence="6 7" key="1">
    <citation type="submission" date="2019-09" db="EMBL/GenBank/DDBJ databases">
        <title>Bacillus ochoae sp. nov., Paenibacillus whitsoniae sp. nov., Paenibacillus spiritus sp. nov. Isolated from the Mars Exploration Rover during spacecraft assembly.</title>
        <authorList>
            <person name="Seuylemezian A."/>
            <person name="Vaishampayan P."/>
        </authorList>
    </citation>
    <scope>NUCLEOTIDE SEQUENCE [LARGE SCALE GENOMIC DNA]</scope>
    <source>
        <strain evidence="6 7">MER_111</strain>
    </source>
</reference>
<dbReference type="Proteomes" id="UP000367750">
    <property type="component" value="Unassembled WGS sequence"/>
</dbReference>
<evidence type="ECO:0000313" key="6">
    <source>
        <dbReference type="EMBL" id="KAA9006268.1"/>
    </source>
</evidence>
<dbReference type="Pfam" id="PF03099">
    <property type="entry name" value="BPL_LplA_LipB"/>
    <property type="match status" value="1"/>
</dbReference>
<dbReference type="CDD" id="cd16442">
    <property type="entry name" value="BPL"/>
    <property type="match status" value="1"/>
</dbReference>
<evidence type="ECO:0000256" key="3">
    <source>
        <dbReference type="ARBA" id="ARBA00024227"/>
    </source>
</evidence>
<accession>A0A5J5GEI1</accession>
<dbReference type="EC" id="6.3.4.15" evidence="3"/>
<name>A0A5J5GEI1_9BACL</name>
<dbReference type="GO" id="GO:0005737">
    <property type="term" value="C:cytoplasm"/>
    <property type="evidence" value="ECO:0007669"/>
    <property type="project" value="TreeGrafter"/>
</dbReference>
<dbReference type="NCBIfam" id="TIGR00121">
    <property type="entry name" value="birA_ligase"/>
    <property type="match status" value="1"/>
</dbReference>
<feature type="region of interest" description="Disordered" evidence="4">
    <location>
        <begin position="32"/>
        <end position="63"/>
    </location>
</feature>
<dbReference type="AlphaFoldDB" id="A0A5J5GEI1"/>
<keyword evidence="1 6" id="KW-0436">Ligase</keyword>
<protein>
    <recommendedName>
        <fullName evidence="3">biotin--[biotin carboxyl-carrier protein] ligase</fullName>
        <ecNumber evidence="3">6.3.4.15</ecNumber>
    </recommendedName>
</protein>
<sequence>MSMDRHNGAEGGWLERLVRLDTVVSTQEEARRLAESGAPEGTAVMAEEQTGGRGRQGRRWHSPRGQGIWMSVVLRPRLTAAAAPQLTLLAGVAVCEALREVAGVEAGIKWPNDLLIGGRKVCGILLEAHFREGVPDYLIAGIGVDCLAVEEDFPEELRAVATSLRIERGGVPVDREELAAAMLSGLEERYRQYFAEGFAPIAARWEELSVTLGRRIALAGPKEQRTGVAAGLDENGGLRLVNDAGETFTVLSGEIEWMN</sequence>
<dbReference type="GO" id="GO:0009249">
    <property type="term" value="P:protein lipoylation"/>
    <property type="evidence" value="ECO:0007669"/>
    <property type="project" value="UniProtKB-ARBA"/>
</dbReference>
<keyword evidence="2" id="KW-0092">Biotin</keyword>
<dbReference type="PANTHER" id="PTHR12835">
    <property type="entry name" value="BIOTIN PROTEIN LIGASE"/>
    <property type="match status" value="1"/>
</dbReference>
<proteinExistence type="predicted"/>
<dbReference type="PANTHER" id="PTHR12835:SF5">
    <property type="entry name" value="BIOTIN--PROTEIN LIGASE"/>
    <property type="match status" value="1"/>
</dbReference>
<dbReference type="InterPro" id="IPR003142">
    <property type="entry name" value="BPL_C"/>
</dbReference>
<feature type="domain" description="BPL/LPL catalytic" evidence="5">
    <location>
        <begin position="6"/>
        <end position="194"/>
    </location>
</feature>